<dbReference type="EMBL" id="BAAAEU010000022">
    <property type="protein sequence ID" value="GAA0718403.1"/>
    <property type="molecule type" value="Genomic_DNA"/>
</dbReference>
<dbReference type="SUPFAM" id="SSF53474">
    <property type="entry name" value="alpha/beta-Hydrolases"/>
    <property type="match status" value="1"/>
</dbReference>
<protein>
    <submittedName>
        <fullName evidence="4">Alpha/beta hydrolase</fullName>
    </submittedName>
</protein>
<keyword evidence="2 4" id="KW-0378">Hydrolase</keyword>
<evidence type="ECO:0000313" key="5">
    <source>
        <dbReference type="Proteomes" id="UP001501523"/>
    </source>
</evidence>
<dbReference type="InterPro" id="IPR050565">
    <property type="entry name" value="LYPA1-2/EST-like"/>
</dbReference>
<accession>A0ABN1IP02</accession>
<evidence type="ECO:0000259" key="3">
    <source>
        <dbReference type="Pfam" id="PF02230"/>
    </source>
</evidence>
<comment type="caution">
    <text evidence="4">The sequence shown here is derived from an EMBL/GenBank/DDBJ whole genome shotgun (WGS) entry which is preliminary data.</text>
</comment>
<dbReference type="InterPro" id="IPR029058">
    <property type="entry name" value="AB_hydrolase_fold"/>
</dbReference>
<feature type="domain" description="Phospholipase/carboxylesterase/thioesterase" evidence="3">
    <location>
        <begin position="15"/>
        <end position="219"/>
    </location>
</feature>
<gene>
    <name evidence="4" type="ORF">GCM10009105_25990</name>
</gene>
<proteinExistence type="inferred from homology"/>
<dbReference type="InterPro" id="IPR003140">
    <property type="entry name" value="PLipase/COase/thioEstase"/>
</dbReference>
<dbReference type="PANTHER" id="PTHR10655">
    <property type="entry name" value="LYSOPHOSPHOLIPASE-RELATED"/>
    <property type="match status" value="1"/>
</dbReference>
<reference evidence="4 5" key="1">
    <citation type="journal article" date="2019" name="Int. J. Syst. Evol. Microbiol.">
        <title>The Global Catalogue of Microorganisms (GCM) 10K type strain sequencing project: providing services to taxonomists for standard genome sequencing and annotation.</title>
        <authorList>
            <consortium name="The Broad Institute Genomics Platform"/>
            <consortium name="The Broad Institute Genome Sequencing Center for Infectious Disease"/>
            <person name="Wu L."/>
            <person name="Ma J."/>
        </authorList>
    </citation>
    <scope>NUCLEOTIDE SEQUENCE [LARGE SCALE GENOMIC DNA]</scope>
    <source>
        <strain evidence="4 5">JCM 15421</strain>
    </source>
</reference>
<dbReference type="GO" id="GO:0016787">
    <property type="term" value="F:hydrolase activity"/>
    <property type="evidence" value="ECO:0007669"/>
    <property type="project" value="UniProtKB-KW"/>
</dbReference>
<evidence type="ECO:0000256" key="1">
    <source>
        <dbReference type="ARBA" id="ARBA00006499"/>
    </source>
</evidence>
<dbReference type="Pfam" id="PF02230">
    <property type="entry name" value="Abhydrolase_2"/>
    <property type="match status" value="1"/>
</dbReference>
<evidence type="ECO:0000313" key="4">
    <source>
        <dbReference type="EMBL" id="GAA0718403.1"/>
    </source>
</evidence>
<dbReference type="Gene3D" id="3.40.50.1820">
    <property type="entry name" value="alpha/beta hydrolase"/>
    <property type="match status" value="1"/>
</dbReference>
<name>A0ABN1IP02_9GAMM</name>
<comment type="similarity">
    <text evidence="1">Belongs to the AB hydrolase superfamily. AB hydrolase 2 family.</text>
</comment>
<dbReference type="Proteomes" id="UP001501523">
    <property type="component" value="Unassembled WGS sequence"/>
</dbReference>
<dbReference type="PANTHER" id="PTHR10655:SF17">
    <property type="entry name" value="LYSOPHOSPHOLIPASE-LIKE PROTEIN 1"/>
    <property type="match status" value="1"/>
</dbReference>
<keyword evidence="5" id="KW-1185">Reference proteome</keyword>
<sequence length="227" mass="24020">MENALPLPCVEIETAPNPRHAVIWLHGLGADGNDFAPIVPELVDRAWPPLRFVFPHAPVRPVTVNGGVPMRAWYDIRGVAIADKQDETGIRASVAQLDELIAREAGRDIPSGNVILAGFSQGGAIALAGGVRHADRVAGIVALSTYLPLEAKTTAERSTANTGLPIFMGHGGFDPVVPQALGSISRDALSGLGYAVEWHSYAMAHQVCAEEIADLRAWIGARLAATN</sequence>
<evidence type="ECO:0000256" key="2">
    <source>
        <dbReference type="ARBA" id="ARBA00022801"/>
    </source>
</evidence>
<organism evidence="4 5">
    <name type="scientific">Dokdonella soli</name>
    <dbReference type="NCBI Taxonomy" id="529810"/>
    <lineage>
        <taxon>Bacteria</taxon>
        <taxon>Pseudomonadati</taxon>
        <taxon>Pseudomonadota</taxon>
        <taxon>Gammaproteobacteria</taxon>
        <taxon>Lysobacterales</taxon>
        <taxon>Rhodanobacteraceae</taxon>
        <taxon>Dokdonella</taxon>
    </lineage>
</organism>